<dbReference type="OrthoDB" id="3341476at2759"/>
<organism evidence="2 3">
    <name type="scientific">Austropuccinia psidii MF-1</name>
    <dbReference type="NCBI Taxonomy" id="1389203"/>
    <lineage>
        <taxon>Eukaryota</taxon>
        <taxon>Fungi</taxon>
        <taxon>Dikarya</taxon>
        <taxon>Basidiomycota</taxon>
        <taxon>Pucciniomycotina</taxon>
        <taxon>Pucciniomycetes</taxon>
        <taxon>Pucciniales</taxon>
        <taxon>Sphaerophragmiaceae</taxon>
        <taxon>Austropuccinia</taxon>
    </lineage>
</organism>
<gene>
    <name evidence="2" type="ORF">O181_038224</name>
</gene>
<dbReference type="PANTHER" id="PTHR37984:SF5">
    <property type="entry name" value="PROTEIN NYNRIN-LIKE"/>
    <property type="match status" value="1"/>
</dbReference>
<dbReference type="Pfam" id="PF17921">
    <property type="entry name" value="Integrase_H2C2"/>
    <property type="match status" value="1"/>
</dbReference>
<evidence type="ECO:0000259" key="1">
    <source>
        <dbReference type="Pfam" id="PF17921"/>
    </source>
</evidence>
<proteinExistence type="predicted"/>
<dbReference type="EMBL" id="AVOT02014754">
    <property type="protein sequence ID" value="MBW0498509.1"/>
    <property type="molecule type" value="Genomic_DNA"/>
</dbReference>
<evidence type="ECO:0000313" key="3">
    <source>
        <dbReference type="Proteomes" id="UP000765509"/>
    </source>
</evidence>
<sequence>MYPKRGVDFISKNPPNFHQVLKKDEIHESRFCSIKVEIFSDVVEQIKKDIWEDKEYKEILKQLEICESVSDYSLETQAKVLLSKDRVVIPNNSAVQLDILQKDHDSLLDGHPGQEKTLTLINRNFYWDGMNQIIKDYVSSCQKCSRNKNIHHKKFGFIKPLQIPSGP</sequence>
<reference evidence="2" key="1">
    <citation type="submission" date="2021-03" db="EMBL/GenBank/DDBJ databases">
        <title>Draft genome sequence of rust myrtle Austropuccinia psidii MF-1, a brazilian biotype.</title>
        <authorList>
            <person name="Quecine M.C."/>
            <person name="Pachon D.M.R."/>
            <person name="Bonatelli M.L."/>
            <person name="Correr F.H."/>
            <person name="Franceschini L.M."/>
            <person name="Leite T.F."/>
            <person name="Margarido G.R.A."/>
            <person name="Almeida C.A."/>
            <person name="Ferrarezi J.A."/>
            <person name="Labate C.A."/>
        </authorList>
    </citation>
    <scope>NUCLEOTIDE SEQUENCE</scope>
    <source>
        <strain evidence="2">MF-1</strain>
    </source>
</reference>
<keyword evidence="3" id="KW-1185">Reference proteome</keyword>
<dbReference type="PANTHER" id="PTHR37984">
    <property type="entry name" value="PROTEIN CBG26694"/>
    <property type="match status" value="1"/>
</dbReference>
<dbReference type="InterPro" id="IPR050951">
    <property type="entry name" value="Retrovirus_Pol_polyprotein"/>
</dbReference>
<dbReference type="AlphaFoldDB" id="A0A9Q3D820"/>
<dbReference type="InterPro" id="IPR041588">
    <property type="entry name" value="Integrase_H2C2"/>
</dbReference>
<dbReference type="Proteomes" id="UP000765509">
    <property type="component" value="Unassembled WGS sequence"/>
</dbReference>
<protein>
    <recommendedName>
        <fullName evidence="1">Integrase zinc-binding domain-containing protein</fullName>
    </recommendedName>
</protein>
<accession>A0A9Q3D820</accession>
<evidence type="ECO:0000313" key="2">
    <source>
        <dbReference type="EMBL" id="MBW0498509.1"/>
    </source>
</evidence>
<dbReference type="FunFam" id="1.10.340.70:FF:000001">
    <property type="entry name" value="Retrovirus-related Pol polyprotein from transposon gypsy-like Protein"/>
    <property type="match status" value="1"/>
</dbReference>
<feature type="domain" description="Integrase zinc-binding" evidence="1">
    <location>
        <begin position="93"/>
        <end position="149"/>
    </location>
</feature>
<comment type="caution">
    <text evidence="2">The sequence shown here is derived from an EMBL/GenBank/DDBJ whole genome shotgun (WGS) entry which is preliminary data.</text>
</comment>
<dbReference type="Gene3D" id="1.10.340.70">
    <property type="match status" value="1"/>
</dbReference>
<name>A0A9Q3D820_9BASI</name>